<dbReference type="Pfam" id="PF00550">
    <property type="entry name" value="PP-binding"/>
    <property type="match status" value="1"/>
</dbReference>
<feature type="compositionally biased region" description="Gly residues" evidence="4">
    <location>
        <begin position="2389"/>
        <end position="2400"/>
    </location>
</feature>
<dbReference type="SUPFAM" id="SSF47336">
    <property type="entry name" value="ACP-like"/>
    <property type="match status" value="1"/>
</dbReference>
<dbReference type="eggNOG" id="COG2070">
    <property type="taxonomic scope" value="Bacteria"/>
</dbReference>
<feature type="compositionally biased region" description="Polar residues" evidence="4">
    <location>
        <begin position="1"/>
        <end position="10"/>
    </location>
</feature>
<dbReference type="Pfam" id="PF00109">
    <property type="entry name" value="ketoacyl-synt"/>
    <property type="match status" value="1"/>
</dbReference>
<dbReference type="InterPro" id="IPR016039">
    <property type="entry name" value="Thiolase-like"/>
</dbReference>
<keyword evidence="3 6" id="KW-0808">Transferase</keyword>
<dbReference type="InterPro" id="IPR013785">
    <property type="entry name" value="Aldolase_TIM"/>
</dbReference>
<accession>F8B163</accession>
<dbReference type="PANTHER" id="PTHR43074">
    <property type="entry name" value="OMEGA-3 POLYUNSATURATED FATTY ACID SYNTHASE PFAB-RELATED"/>
    <property type="match status" value="1"/>
</dbReference>
<dbReference type="STRING" id="656024.FsymDg_1317"/>
<protein>
    <submittedName>
        <fullName evidence="6">6-deoxyerythronolide-B synthase</fullName>
        <ecNumber evidence="6">2.3.1.94</ecNumber>
    </submittedName>
</protein>
<evidence type="ECO:0000256" key="3">
    <source>
        <dbReference type="ARBA" id="ARBA00022679"/>
    </source>
</evidence>
<dbReference type="Gene3D" id="3.40.366.10">
    <property type="entry name" value="Malonyl-Coenzyme A Acyl Carrier Protein, domain 2"/>
    <property type="match status" value="2"/>
</dbReference>
<organism evidence="6 7">
    <name type="scientific">Candidatus Protofrankia datiscae</name>
    <dbReference type="NCBI Taxonomy" id="2716812"/>
    <lineage>
        <taxon>Bacteria</taxon>
        <taxon>Bacillati</taxon>
        <taxon>Actinomycetota</taxon>
        <taxon>Actinomycetes</taxon>
        <taxon>Frankiales</taxon>
        <taxon>Frankiaceae</taxon>
        <taxon>Protofrankia</taxon>
    </lineage>
</organism>
<dbReference type="RefSeq" id="WP_013872773.1">
    <property type="nucleotide sequence ID" value="NC_015656.1"/>
</dbReference>
<dbReference type="eggNOG" id="COG0236">
    <property type="taxonomic scope" value="Bacteria"/>
</dbReference>
<evidence type="ECO:0000313" key="7">
    <source>
        <dbReference type="Proteomes" id="UP000001549"/>
    </source>
</evidence>
<dbReference type="SMART" id="SM00825">
    <property type="entry name" value="PKS_KS"/>
    <property type="match status" value="1"/>
</dbReference>
<dbReference type="PANTHER" id="PTHR43074:SF1">
    <property type="entry name" value="BETA-KETOACYL SYNTHASE FAMILY PROTEIN-RELATED"/>
    <property type="match status" value="1"/>
</dbReference>
<feature type="region of interest" description="Disordered" evidence="4">
    <location>
        <begin position="729"/>
        <end position="764"/>
    </location>
</feature>
<feature type="compositionally biased region" description="Basic residues" evidence="4">
    <location>
        <begin position="749"/>
        <end position="763"/>
    </location>
</feature>
<feature type="region of interest" description="Disordered" evidence="4">
    <location>
        <begin position="2137"/>
        <end position="2167"/>
    </location>
</feature>
<dbReference type="PROSITE" id="PS52004">
    <property type="entry name" value="KS3_2"/>
    <property type="match status" value="1"/>
</dbReference>
<dbReference type="InterPro" id="IPR036736">
    <property type="entry name" value="ACP-like_sf"/>
</dbReference>
<feature type="compositionally biased region" description="Basic residues" evidence="4">
    <location>
        <begin position="2444"/>
        <end position="2467"/>
    </location>
</feature>
<feature type="region of interest" description="Disordered" evidence="4">
    <location>
        <begin position="1337"/>
        <end position="1362"/>
    </location>
</feature>
<dbReference type="InterPro" id="IPR014043">
    <property type="entry name" value="Acyl_transferase_dom"/>
</dbReference>
<evidence type="ECO:0000313" key="6">
    <source>
        <dbReference type="EMBL" id="AEH08799.1"/>
    </source>
</evidence>
<dbReference type="GO" id="GO:0004315">
    <property type="term" value="F:3-oxoacyl-[acyl-carrier-protein] synthase activity"/>
    <property type="evidence" value="ECO:0007669"/>
    <property type="project" value="InterPro"/>
</dbReference>
<dbReference type="InterPro" id="IPR014030">
    <property type="entry name" value="Ketoacyl_synth_N"/>
</dbReference>
<feature type="region of interest" description="Disordered" evidence="4">
    <location>
        <begin position="1520"/>
        <end position="1545"/>
    </location>
</feature>
<dbReference type="InterPro" id="IPR016036">
    <property type="entry name" value="Malonyl_transacylase_ACP-bd"/>
</dbReference>
<keyword evidence="1" id="KW-0596">Phosphopantetheine</keyword>
<evidence type="ECO:0000256" key="4">
    <source>
        <dbReference type="SAM" id="MobiDB-lite"/>
    </source>
</evidence>
<feature type="compositionally biased region" description="Low complexity" evidence="4">
    <location>
        <begin position="1520"/>
        <end position="1544"/>
    </location>
</feature>
<feature type="compositionally biased region" description="Low complexity" evidence="4">
    <location>
        <begin position="735"/>
        <end position="748"/>
    </location>
</feature>
<evidence type="ECO:0000259" key="5">
    <source>
        <dbReference type="PROSITE" id="PS52004"/>
    </source>
</evidence>
<evidence type="ECO:0000256" key="1">
    <source>
        <dbReference type="ARBA" id="ARBA00022450"/>
    </source>
</evidence>
<proteinExistence type="predicted"/>
<dbReference type="InterPro" id="IPR016035">
    <property type="entry name" value="Acyl_Trfase/lysoPLipase"/>
</dbReference>
<dbReference type="GO" id="GO:0047879">
    <property type="term" value="F:erythronolide synthase activity"/>
    <property type="evidence" value="ECO:0007669"/>
    <property type="project" value="UniProtKB-EC"/>
</dbReference>
<dbReference type="SMART" id="SM00827">
    <property type="entry name" value="PKS_AT"/>
    <property type="match status" value="1"/>
</dbReference>
<dbReference type="SUPFAM" id="SSF52151">
    <property type="entry name" value="FabD/lysophospholipase-like"/>
    <property type="match status" value="1"/>
</dbReference>
<keyword evidence="7" id="KW-1185">Reference proteome</keyword>
<feature type="compositionally biased region" description="Gly residues" evidence="4">
    <location>
        <begin position="2326"/>
        <end position="2339"/>
    </location>
</feature>
<feature type="compositionally biased region" description="Basic residues" evidence="4">
    <location>
        <begin position="2561"/>
        <end position="2574"/>
    </location>
</feature>
<dbReference type="HOGENOM" id="CLU_000022_30_1_11"/>
<dbReference type="SUPFAM" id="SSF51412">
    <property type="entry name" value="Inosine monophosphate dehydrogenase (IMPDH)"/>
    <property type="match status" value="2"/>
</dbReference>
<feature type="domain" description="Ketosynthase family 3 (KS3)" evidence="5">
    <location>
        <begin position="767"/>
        <end position="1221"/>
    </location>
</feature>
<feature type="compositionally biased region" description="Basic and acidic residues" evidence="4">
    <location>
        <begin position="2278"/>
        <end position="2298"/>
    </location>
</feature>
<dbReference type="SUPFAM" id="SSF53901">
    <property type="entry name" value="Thiolase-like"/>
    <property type="match status" value="1"/>
</dbReference>
<dbReference type="Gene3D" id="3.20.20.70">
    <property type="entry name" value="Aldolase class I"/>
    <property type="match status" value="2"/>
</dbReference>
<dbReference type="InterPro" id="IPR001227">
    <property type="entry name" value="Ac_transferase_dom_sf"/>
</dbReference>
<gene>
    <name evidence="6" type="ordered locus">FsymDg_1317</name>
</gene>
<feature type="region of interest" description="Disordered" evidence="4">
    <location>
        <begin position="812"/>
        <end position="838"/>
    </location>
</feature>
<evidence type="ECO:0000256" key="2">
    <source>
        <dbReference type="ARBA" id="ARBA00022553"/>
    </source>
</evidence>
<dbReference type="SUPFAM" id="SSF55048">
    <property type="entry name" value="Probable ACP-binding domain of malonyl-CoA ACP transacylase"/>
    <property type="match status" value="1"/>
</dbReference>
<dbReference type="EMBL" id="CP002801">
    <property type="protein sequence ID" value="AEH08799.1"/>
    <property type="molecule type" value="Genomic_DNA"/>
</dbReference>
<dbReference type="EC" id="2.3.1.94" evidence="6"/>
<dbReference type="InterPro" id="IPR052568">
    <property type="entry name" value="PKS-FAS_Synthase"/>
</dbReference>
<dbReference type="Proteomes" id="UP000001549">
    <property type="component" value="Chromosome"/>
</dbReference>
<sequence length="2670" mass="274958">MSTSTHRSPQARTSGASRAGAARVPGSSRDLVVAITPFTEPDARLVAAVARAGGLGVLDLGRDAAARAALADAARWSRGPFGIRVPVGCATSPWELPPEVDTVVLATGPAHGGRDGEWDVTTAAVGRRRVLIEITSVAQAQVAAAAGADGLIARGGESGGRVGDLTTFTLLQHLFAADGLDLPVWAAGGVGPHTAAAAVAAGAVGVVLDVQLALVREMELPAEVAAAIRGMDGSETTVLAGHRVYVRPDLPVVGLAGQQFAGPGQQVDEDTDDDAVAYRLGARDLREQFLPVGQDGAFAAPLADRYVTASGVVTAVRDAIEAQLAAAVRLAPLAPGASFAADRGLRVPVAQGPMTRVSDRAEFARAVADGGGLPFLALALMDGDEARALLEQTRALLGDAPWGVGILGFAPPEIRSAQLDAIGEIRPPCALIAGGRPSQAASLQSAGVDTFLHVPSPGLLGRFLAAGARKFVFEGRECGGHVGPRASFPLWESQIAGLLAYGEQVSVASGRSAASAFFEGLHVLFAGGVHDERSAAMVAAAAAPLADRGARIGVLMGTAYLFTAEAVNSGAILPGFQRTALDCDGTALLETSPGHATRAARSPFVTTFAGRRAELLAQGLAPAQVWEELEQFNLGRSRIASKGLRRDRGRLVSVDEDVQRNDGMFMIGQVAALRSEPTTVAALHAQVSEGATQTLVDRLAALGIDPDSDIPDSDIDTDRDIDADTDVGAALGQPARPGATTQAGARARTGARARGRGRGRRRETARPLDVAVIGMACVFPGAADTAEYWANVLGGVDAVTEVPRSRWDADLYHAPVQTPDQRASGGPDSGRGGGRVPSRWGGFLPPVPFDALRFGIPPKSLGSIEPGQLLALEVTARALRDAGYDNRPFDRSRTSVVFGAESGADLAAAHGFRSAYPAFFGPVPPALAERLPTLDEDSFPGMLANVIAGRVANRFDLGGVNYTVDAACASSLAALDTACKELVGDTSDLVLCGGVDTHNSIHDFILFSSVHALSPTGRSRSFDAAADGICLGEGVAVVVLKRLADAERDGDRIHAVIRAVAGSSDGRALGMTAPSRAGQVLAMERAYARAGISPADVGLVEAHATGTVVGDSTELASLTEVFAGHGARRGSCAVGSVKSQIGHTKCAAGLAGLIKTARALAVGARPPTSNITRPNPSWDAGSSPFFFDTAARPWAAPASRRHAGVSAFGFGGTNFHVVLSAYDGAPEPTHGLDAWPAELFVIRGTDRAAACRTLDRLAELIRVNDGAGRPWKLRDLAATVAVKRGGAVRVAFVATSLDELADLVKRARAFTHDPKAGIFVAGGDRGVAGQARAGRATLAGTADTAPAPAGKQGTGGAEEEEAEEGKIAFLFPGQGSQRPGMLAELFVAFPRLRHLLERGEKWVPAMFPPAAFSRADTDARHAAITDTRTAQPVLGIAGLAMHEILTGLGVRPDHLGGHSYGELVALCAAGAVDIDDLLPLSEARAAAILDAADAFAAASATADPSGAPATGVIVGPAVGADPTPVDADTTTISSDTTTASGDIDPVTADAGTMAAVSAPAWRVREVLDAATPDPVDGPAGPGDAVIANHNSPEQTVISGPTPAVDAAVRRLAAEGLTARRIPVACAFHSPVVAAAAGTFAAELDRATIIPPSRPVWSNTTARPYPDTADAIRQTLAGQVAQPVHFVEQIEAMYAAGVRIFVEAGPGRVLTGLTSRILHGRPHTAVATDVPGEHGLCRLLLALAELAAAGVAVDTTPLFTGRDAQVVSAANCPRRPGWLVDGHLVRTSDGRHLPGGLVPADRLTRLPVSEPPSWAASPAVAELPTVIVPPSVGNTDAAVIEFLRTTRELVAAQREVILNYLAAADRTSALPPAALTRAEAALPPGTLDHVPLSDSHEHGPFPAVDNHVVSPTPADHAAPLPASADQPWPPGQPVGHGDAPAVVVSERPVSREPDVVLGAVVEVIVSATGYPAEMLAADLDLEADLGIDSIKRTEILGTLAEQLGLGLPTAREAGTTEGGATMDVGAAGGWRAGTAEAGTAEGSLADEVVEELAAIRTIRGIVEWIVTRSDAGPAADTYPAADAGPATYPDPAASVGPAVGPGNAVGPGSGPELAAVRGPVTIPGSGIVVEAASVADAGSGPAVPASVSRQAGGRPSERFVRPPGPRDPADSAAALRRFVVEVVPLPSPGTLPDLLALAAAGTRPGPGPLAGSRFAVVEGGLGIGLALATLLEQQGASVRMFSVDDASLADQLAGGCRGGRCLVGVVRGPGRATGPARRVRPDPGRGCRRHPASDHRDRWWGQLRSRGGRRARPSCGDGRFHAHARPGGAGRGGPRGGPRSEGGADPARRLPAHGVPHAGRPVGDRLPARRPVDSPGGAGRDPRCRCAPGRLGGSGGPGWPGEPGCSDAPGRRAVVGLAVARRCCFRTAAPGRRRAGGTRPELRRPAHRWRARDHRQGRPRACPGHRLRDRADRPDAAAGRRRGSGDGLRGGRASAAPRPDRRRPAPAHRGRGPCHPPARRAGGAGHRRGPARERVLRPLSRRRRAGSGRAARGRRDDLRRPWPARRGRPRRRRPRGQTAAGEDGALVRAGVLDQGRRRPDAGRRAAARPRLPGALRQRVRGVRQPGADRLRRRQRRARHLRPCLGEAAARPCRVPGLGPVGIARLCGPCGR</sequence>
<dbReference type="InterPro" id="IPR014031">
    <property type="entry name" value="Ketoacyl_synth_C"/>
</dbReference>
<keyword evidence="6" id="KW-0012">Acyltransferase</keyword>
<dbReference type="PROSITE" id="PS00606">
    <property type="entry name" value="KS3_1"/>
    <property type="match status" value="1"/>
</dbReference>
<dbReference type="Pfam" id="PF00698">
    <property type="entry name" value="Acyl_transf_1"/>
    <property type="match status" value="2"/>
</dbReference>
<dbReference type="CDD" id="cd00833">
    <property type="entry name" value="PKS"/>
    <property type="match status" value="1"/>
</dbReference>
<keyword evidence="2" id="KW-0597">Phosphoprotein</keyword>
<dbReference type="InterPro" id="IPR018201">
    <property type="entry name" value="Ketoacyl_synth_AS"/>
</dbReference>
<feature type="region of interest" description="Disordered" evidence="4">
    <location>
        <begin position="2270"/>
        <end position="2402"/>
    </location>
</feature>
<dbReference type="Pfam" id="PF03060">
    <property type="entry name" value="NMO"/>
    <property type="match status" value="1"/>
</dbReference>
<feature type="region of interest" description="Disordered" evidence="4">
    <location>
        <begin position="2430"/>
        <end position="2582"/>
    </location>
</feature>
<dbReference type="Gene3D" id="3.40.47.10">
    <property type="match status" value="1"/>
</dbReference>
<feature type="compositionally biased region" description="Low complexity" evidence="4">
    <location>
        <begin position="11"/>
        <end position="23"/>
    </location>
</feature>
<reference evidence="6 7" key="1">
    <citation type="submission" date="2011-05" db="EMBL/GenBank/DDBJ databases">
        <title>Complete sequence of chromosome of Frankia symbiont of Datisca glomerata.</title>
        <authorList>
            <consortium name="US DOE Joint Genome Institute"/>
            <person name="Lucas S."/>
            <person name="Han J."/>
            <person name="Lapidus A."/>
            <person name="Cheng J.-F."/>
            <person name="Goodwin L."/>
            <person name="Pitluck S."/>
            <person name="Peters L."/>
            <person name="Mikhailova N."/>
            <person name="Chertkov O."/>
            <person name="Teshima H."/>
            <person name="Han C."/>
            <person name="Tapia R."/>
            <person name="Land M."/>
            <person name="Hauser L."/>
            <person name="Kyrpides N."/>
            <person name="Ivanova N."/>
            <person name="Pagani I."/>
            <person name="Berry A."/>
            <person name="Pawlowski K."/>
            <person name="Persson T."/>
            <person name="Vanden Heuvel B."/>
            <person name="Benson D."/>
            <person name="Woyke T."/>
        </authorList>
    </citation>
    <scope>NUCLEOTIDE SEQUENCE [LARGE SCALE GENOMIC DNA]</scope>
    <source>
        <strain evidence="7">4085684</strain>
    </source>
</reference>
<feature type="region of interest" description="Disordered" evidence="4">
    <location>
        <begin position="1"/>
        <end position="23"/>
    </location>
</feature>
<name>F8B163_9ACTN</name>
<dbReference type="Gene3D" id="1.10.1200.10">
    <property type="entry name" value="ACP-like"/>
    <property type="match status" value="1"/>
</dbReference>
<feature type="compositionally biased region" description="Basic and acidic residues" evidence="4">
    <location>
        <begin position="2361"/>
        <end position="2371"/>
    </location>
</feature>
<dbReference type="KEGG" id="fsy:FsymDg_1317"/>
<dbReference type="InterPro" id="IPR020841">
    <property type="entry name" value="PKS_Beta-ketoAc_synthase_dom"/>
</dbReference>
<dbReference type="InterPro" id="IPR009081">
    <property type="entry name" value="PP-bd_ACP"/>
</dbReference>
<dbReference type="Pfam" id="PF02801">
    <property type="entry name" value="Ketoacyl-synt_C"/>
    <property type="match status" value="1"/>
</dbReference>
<feature type="compositionally biased region" description="Low complexity" evidence="4">
    <location>
        <begin position="1337"/>
        <end position="1350"/>
    </location>
</feature>
<dbReference type="eggNOG" id="COG3321">
    <property type="taxonomic scope" value="Bacteria"/>
</dbReference>
<dbReference type="GO" id="GO:0006633">
    <property type="term" value="P:fatty acid biosynthetic process"/>
    <property type="evidence" value="ECO:0007669"/>
    <property type="project" value="InterPro"/>
</dbReference>